<keyword evidence="3" id="KW-1185">Reference proteome</keyword>
<feature type="transmembrane region" description="Helical" evidence="1">
    <location>
        <begin position="121"/>
        <end position="146"/>
    </location>
</feature>
<keyword evidence="1" id="KW-1133">Transmembrane helix</keyword>
<organism evidence="2 3">
    <name type="scientific">Serinibacter arcticus</name>
    <dbReference type="NCBI Taxonomy" id="1655435"/>
    <lineage>
        <taxon>Bacteria</taxon>
        <taxon>Bacillati</taxon>
        <taxon>Actinomycetota</taxon>
        <taxon>Actinomycetes</taxon>
        <taxon>Micrococcales</taxon>
        <taxon>Beutenbergiaceae</taxon>
        <taxon>Serinibacter</taxon>
    </lineage>
</organism>
<feature type="transmembrane region" description="Helical" evidence="1">
    <location>
        <begin position="167"/>
        <end position="188"/>
    </location>
</feature>
<sequence length="382" mass="41611">MTDVPTLTLTQCERFFRRHGLPLLVDGHSLRRDVFGRSAPFLLVFLLFGTVGVLNTTWSWQQNVAASAGALVAVAGLYALLNLVRGRPWNQLPQDVGRPELAFFVLAPAVTSWLLGGNDWVTGLVTIVVNLLVLAIVRFVVGLGLLSTLGWGVMRVATELGQSLRRLVRLLPLIVIFSIVLFFTTEVWQVFDRISDQADFALAGFFVLIIVALATSGSRREADAVLEGVHASRPGDDPAATFTPRQRTNVVAMIATTQLLQILVVSLATFAFFVMVGVLAITPEVRGLWDVGGGSFSEPLGFGDVDLVLDQTLLRVAGALATFSGLYYGINVQVDAVYRTEFVEDVGRQLHQVVDVRERYLALLETGGRDGRNPPRTAPDVP</sequence>
<feature type="transmembrane region" description="Helical" evidence="1">
    <location>
        <begin position="39"/>
        <end position="58"/>
    </location>
</feature>
<feature type="transmembrane region" description="Helical" evidence="1">
    <location>
        <begin position="312"/>
        <end position="330"/>
    </location>
</feature>
<evidence type="ECO:0000313" key="2">
    <source>
        <dbReference type="EMBL" id="PWD52200.1"/>
    </source>
</evidence>
<dbReference type="OrthoDB" id="3268838at2"/>
<dbReference type="RefSeq" id="WP_109230582.1">
    <property type="nucleotide sequence ID" value="NZ_PYHR01000002.1"/>
</dbReference>
<feature type="transmembrane region" description="Helical" evidence="1">
    <location>
        <begin position="200"/>
        <end position="217"/>
    </location>
</feature>
<feature type="transmembrane region" description="Helical" evidence="1">
    <location>
        <begin position="64"/>
        <end position="84"/>
    </location>
</feature>
<evidence type="ECO:0008006" key="4">
    <source>
        <dbReference type="Google" id="ProtNLM"/>
    </source>
</evidence>
<dbReference type="Proteomes" id="UP000245166">
    <property type="component" value="Unassembled WGS sequence"/>
</dbReference>
<accession>A0A2U1ZZ26</accession>
<protein>
    <recommendedName>
        <fullName evidence="4">Integral membrane protein</fullName>
    </recommendedName>
</protein>
<feature type="transmembrane region" description="Helical" evidence="1">
    <location>
        <begin position="259"/>
        <end position="281"/>
    </location>
</feature>
<keyword evidence="1" id="KW-0472">Membrane</keyword>
<feature type="transmembrane region" description="Helical" evidence="1">
    <location>
        <begin position="96"/>
        <end position="115"/>
    </location>
</feature>
<dbReference type="EMBL" id="PYHR01000002">
    <property type="protein sequence ID" value="PWD52200.1"/>
    <property type="molecule type" value="Genomic_DNA"/>
</dbReference>
<name>A0A2U1ZZ26_9MICO</name>
<proteinExistence type="predicted"/>
<dbReference type="AlphaFoldDB" id="A0A2U1ZZ26"/>
<keyword evidence="1" id="KW-0812">Transmembrane</keyword>
<reference evidence="2 3" key="1">
    <citation type="submission" date="2018-03" db="EMBL/GenBank/DDBJ databases">
        <title>Genome assembly of novel Miniimonas species PCH200.</title>
        <authorList>
            <person name="Thakur V."/>
            <person name="Kumar V."/>
            <person name="Singh D."/>
        </authorList>
    </citation>
    <scope>NUCLEOTIDE SEQUENCE [LARGE SCALE GENOMIC DNA]</scope>
    <source>
        <strain evidence="2 3">PCH200</strain>
    </source>
</reference>
<evidence type="ECO:0000313" key="3">
    <source>
        <dbReference type="Proteomes" id="UP000245166"/>
    </source>
</evidence>
<gene>
    <name evidence="2" type="ORF">C8046_17695</name>
</gene>
<evidence type="ECO:0000256" key="1">
    <source>
        <dbReference type="SAM" id="Phobius"/>
    </source>
</evidence>
<comment type="caution">
    <text evidence="2">The sequence shown here is derived from an EMBL/GenBank/DDBJ whole genome shotgun (WGS) entry which is preliminary data.</text>
</comment>